<reference evidence="2 3" key="1">
    <citation type="journal article" date="2016" name="Nat. Commun.">
        <title>Thousands of microbial genomes shed light on interconnected biogeochemical processes in an aquifer system.</title>
        <authorList>
            <person name="Anantharaman K."/>
            <person name="Brown C.T."/>
            <person name="Hug L.A."/>
            <person name="Sharon I."/>
            <person name="Castelle C.J."/>
            <person name="Probst A.J."/>
            <person name="Thomas B.C."/>
            <person name="Singh A."/>
            <person name="Wilkins M.J."/>
            <person name="Karaoz U."/>
            <person name="Brodie E.L."/>
            <person name="Williams K.H."/>
            <person name="Hubbard S.S."/>
            <person name="Banfield J.F."/>
        </authorList>
    </citation>
    <scope>NUCLEOTIDE SEQUENCE [LARGE SCALE GENOMIC DNA]</scope>
</reference>
<dbReference type="Pfam" id="PF26568">
    <property type="entry name" value="RE_BanI_C"/>
    <property type="match status" value="1"/>
</dbReference>
<evidence type="ECO:0000313" key="3">
    <source>
        <dbReference type="Proteomes" id="UP000176834"/>
    </source>
</evidence>
<name>A0A1F8F3C9_9BACT</name>
<accession>A0A1F8F3C9</accession>
<dbReference type="EMBL" id="MGJN01000003">
    <property type="protein sequence ID" value="OGN07633.1"/>
    <property type="molecule type" value="Genomic_DNA"/>
</dbReference>
<proteinExistence type="predicted"/>
<dbReference type="AlphaFoldDB" id="A0A1F8F3C9"/>
<protein>
    <recommendedName>
        <fullName evidence="1">BanI/HgiCI C-terminal domain-containing protein</fullName>
    </recommendedName>
</protein>
<comment type="caution">
    <text evidence="2">The sequence shown here is derived from an EMBL/GenBank/DDBJ whole genome shotgun (WGS) entry which is preliminary data.</text>
</comment>
<evidence type="ECO:0000259" key="1">
    <source>
        <dbReference type="Pfam" id="PF26568"/>
    </source>
</evidence>
<gene>
    <name evidence="2" type="ORF">A3B86_02225</name>
</gene>
<dbReference type="InterPro" id="IPR058973">
    <property type="entry name" value="RE_BanI/HgiCI_C"/>
</dbReference>
<feature type="domain" description="BanI/HgiCI C-terminal" evidence="1">
    <location>
        <begin position="181"/>
        <end position="319"/>
    </location>
</feature>
<evidence type="ECO:0000313" key="2">
    <source>
        <dbReference type="EMBL" id="OGN07633.1"/>
    </source>
</evidence>
<dbReference type="Proteomes" id="UP000176834">
    <property type="component" value="Unassembled WGS sequence"/>
</dbReference>
<organism evidence="2 3">
    <name type="scientific">Candidatus Yanofskybacteria bacterium RIFCSPHIGHO2_02_FULL_38_22b</name>
    <dbReference type="NCBI Taxonomy" id="1802673"/>
    <lineage>
        <taxon>Bacteria</taxon>
        <taxon>Candidatus Yanofskyibacteriota</taxon>
    </lineage>
</organism>
<sequence>MTDNKPQRLSLGEFYQSLSPAIPMPDLASQFDNFIKSIIEDFSKLEFDDNPENNFKKVIDLTIKRRPEYDLMMNEGAKEENIGWAIILAVTGISNEKIKNYILPAINEKYGLSVADLESINEDPELIKVFSRIFTSGHKDKLLMEILADEPIILRRFVINNLSSLKKDTSKLRLMLEDKYSGRFSQKVGTFVEREIIGKLVPDGKYEVGSLELLESYYQRTTTGAERNPKIDLIIPNKKDPKILIESSYTKTTASGQTKKGDANDALFSAIKRYNAANKKDVLFINFIDGAGWMARGKNDVGRFVNSCDYAVNYKNLELLKEIFNYYL</sequence>